<dbReference type="AlphaFoldDB" id="A0A7Y2RD37"/>
<dbReference type="SUPFAM" id="SSF52980">
    <property type="entry name" value="Restriction endonuclease-like"/>
    <property type="match status" value="1"/>
</dbReference>
<sequence length="270" mass="31732">MLTKEQQLKWIKDGRGQGFLNTYKPFLTVKDNKSLNKRSSRVYGYKTGRTHHLFSDLELAVFLILDRNIFIKDIREQMPLDLEETKELARTFSLYHPIKNGIAQILISTFFIVSEAANAPPIYVIRAVSHTELEDLNILEILELERRYWQQKNIPWSLVTEKDIPMTVVDNIKWLYPANYSESKNHTSDKIHFYYQQFIKNSHLSLIELSKYIDVQYSLEPGESLLEIRELIAQRYFTFDINISYRKITCGSIKLIEQDSWEGISNASNQ</sequence>
<comment type="caution">
    <text evidence="4">The sequence shown here is derived from an EMBL/GenBank/DDBJ whole genome shotgun (WGS) entry which is preliminary data.</text>
</comment>
<dbReference type="SUPFAM" id="SSF46785">
    <property type="entry name" value="Winged helix' DNA-binding domain"/>
    <property type="match status" value="1"/>
</dbReference>
<dbReference type="Proteomes" id="UP000569202">
    <property type="component" value="Unassembled WGS sequence"/>
</dbReference>
<dbReference type="InterPro" id="IPR011335">
    <property type="entry name" value="Restrct_endonuc-II-like"/>
</dbReference>
<dbReference type="EMBL" id="JABERL010000007">
    <property type="protein sequence ID" value="NNH76588.1"/>
    <property type="molecule type" value="Genomic_DNA"/>
</dbReference>
<evidence type="ECO:0000313" key="3">
    <source>
        <dbReference type="EMBL" id="NNH38919.1"/>
    </source>
</evidence>
<keyword evidence="4" id="KW-0255">Endonuclease</keyword>
<evidence type="ECO:0000313" key="4">
    <source>
        <dbReference type="EMBL" id="NNH76588.1"/>
    </source>
</evidence>
<organism evidence="4 6">
    <name type="scientific">Acinetobacter terrae</name>
    <dbReference type="NCBI Taxonomy" id="2731247"/>
    <lineage>
        <taxon>Bacteria</taxon>
        <taxon>Pseudomonadati</taxon>
        <taxon>Pseudomonadota</taxon>
        <taxon>Gammaproteobacteria</taxon>
        <taxon>Moraxellales</taxon>
        <taxon>Moraxellaceae</taxon>
        <taxon>Acinetobacter</taxon>
        <taxon>Acinetobacter Taxon 24</taxon>
    </lineage>
</organism>
<feature type="domain" description="TnsA endonuclease N-terminal" evidence="2">
    <location>
        <begin position="71"/>
        <end position="161"/>
    </location>
</feature>
<dbReference type="Gene3D" id="3.40.1350.10">
    <property type="match status" value="1"/>
</dbReference>
<dbReference type="GO" id="GO:0004519">
    <property type="term" value="F:endonuclease activity"/>
    <property type="evidence" value="ECO:0007669"/>
    <property type="project" value="UniProtKB-KW"/>
</dbReference>
<dbReference type="CDD" id="cd22362">
    <property type="entry name" value="TnsA_endonuclease-like"/>
    <property type="match status" value="1"/>
</dbReference>
<dbReference type="Gene3D" id="1.10.10.10">
    <property type="entry name" value="Winged helix-like DNA-binding domain superfamily/Winged helix DNA-binding domain"/>
    <property type="match status" value="1"/>
</dbReference>
<dbReference type="Proteomes" id="UP000532147">
    <property type="component" value="Unassembled WGS sequence"/>
</dbReference>
<dbReference type="InterPro" id="IPR036390">
    <property type="entry name" value="WH_DNA-bd_sf"/>
</dbReference>
<name>A0A7Y2RD37_9GAMM</name>
<protein>
    <submittedName>
        <fullName evidence="4">Heteromeric transposase endonuclease subunit TnsA</fullName>
    </submittedName>
</protein>
<dbReference type="InterPro" id="IPR014832">
    <property type="entry name" value="TnsA_C"/>
</dbReference>
<proteinExistence type="predicted"/>
<dbReference type="Pfam" id="PF08721">
    <property type="entry name" value="Tn7_Tnp_TnsA_C"/>
    <property type="match status" value="1"/>
</dbReference>
<dbReference type="InterPro" id="IPR011856">
    <property type="entry name" value="tRNA_endonuc-like_dom_sf"/>
</dbReference>
<accession>A0A7Y2RD37</accession>
<keyword evidence="4" id="KW-0540">Nuclease</keyword>
<dbReference type="Pfam" id="PF08722">
    <property type="entry name" value="Tn7_TnsA-like_N"/>
    <property type="match status" value="1"/>
</dbReference>
<reference evidence="5 6" key="1">
    <citation type="submission" date="2020-04" db="EMBL/GenBank/DDBJ databases">
        <title>Acinetobacter Taxon 24.</title>
        <authorList>
            <person name="Nemec A."/>
            <person name="Radolfova-Krizova L."/>
            <person name="Higgins P.G."/>
            <person name="Spanelova P."/>
        </authorList>
    </citation>
    <scope>NUCLEOTIDE SEQUENCE [LARGE SCALE GENOMIC DNA]</scope>
    <source>
        <strain evidence="3 5">ANC 4280</strain>
        <strain evidence="4 6">ANC 5380</strain>
    </source>
</reference>
<dbReference type="GO" id="GO:0003676">
    <property type="term" value="F:nucleic acid binding"/>
    <property type="evidence" value="ECO:0007669"/>
    <property type="project" value="InterPro"/>
</dbReference>
<dbReference type="RefSeq" id="WP_131290447.1">
    <property type="nucleotide sequence ID" value="NZ_JABERH010000024.1"/>
</dbReference>
<gene>
    <name evidence="3" type="ORF">HLH11_09730</name>
    <name evidence="4" type="ORF">HLH17_02590</name>
</gene>
<evidence type="ECO:0000259" key="1">
    <source>
        <dbReference type="Pfam" id="PF08721"/>
    </source>
</evidence>
<keyword evidence="4" id="KW-0378">Hydrolase</keyword>
<evidence type="ECO:0000313" key="5">
    <source>
        <dbReference type="Proteomes" id="UP000532147"/>
    </source>
</evidence>
<evidence type="ECO:0000313" key="6">
    <source>
        <dbReference type="Proteomes" id="UP000569202"/>
    </source>
</evidence>
<evidence type="ECO:0000259" key="2">
    <source>
        <dbReference type="Pfam" id="PF08722"/>
    </source>
</evidence>
<dbReference type="InterPro" id="IPR036388">
    <property type="entry name" value="WH-like_DNA-bd_sf"/>
</dbReference>
<dbReference type="EMBL" id="JABERH010000024">
    <property type="protein sequence ID" value="NNH38919.1"/>
    <property type="molecule type" value="Genomic_DNA"/>
</dbReference>
<feature type="domain" description="TnsA endonuclease C-terminal" evidence="1">
    <location>
        <begin position="163"/>
        <end position="241"/>
    </location>
</feature>
<dbReference type="InterPro" id="IPR014833">
    <property type="entry name" value="TnsA_N"/>
</dbReference>